<organism evidence="3 4">
    <name type="scientific">Malassezia brasiliensis</name>
    <dbReference type="NCBI Taxonomy" id="1821822"/>
    <lineage>
        <taxon>Eukaryota</taxon>
        <taxon>Fungi</taxon>
        <taxon>Dikarya</taxon>
        <taxon>Basidiomycota</taxon>
        <taxon>Ustilaginomycotina</taxon>
        <taxon>Malasseziomycetes</taxon>
        <taxon>Malasseziales</taxon>
        <taxon>Malasseziaceae</taxon>
        <taxon>Malassezia</taxon>
    </lineage>
</organism>
<dbReference type="Proteomes" id="UP001216638">
    <property type="component" value="Chromosome 7"/>
</dbReference>
<dbReference type="InterPro" id="IPR003323">
    <property type="entry name" value="OTU_dom"/>
</dbReference>
<dbReference type="EMBL" id="CP119957">
    <property type="protein sequence ID" value="WFC97251.1"/>
    <property type="molecule type" value="Genomic_DNA"/>
</dbReference>
<dbReference type="PANTHER" id="PTHR12419">
    <property type="entry name" value="OTU DOMAIN CONTAINING PROTEIN"/>
    <property type="match status" value="1"/>
</dbReference>
<reference evidence="3" key="1">
    <citation type="submission" date="2023-03" db="EMBL/GenBank/DDBJ databases">
        <title>Mating type loci evolution in Malassezia.</title>
        <authorList>
            <person name="Coelho M.A."/>
        </authorList>
    </citation>
    <scope>NUCLEOTIDE SEQUENCE</scope>
    <source>
        <strain evidence="3">CBS 14135</strain>
    </source>
</reference>
<feature type="region of interest" description="Disordered" evidence="1">
    <location>
        <begin position="153"/>
        <end position="192"/>
    </location>
</feature>
<dbReference type="AlphaFoldDB" id="A0AAF0DWS8"/>
<dbReference type="GO" id="GO:0016579">
    <property type="term" value="P:protein deubiquitination"/>
    <property type="evidence" value="ECO:0007669"/>
    <property type="project" value="TreeGrafter"/>
</dbReference>
<gene>
    <name evidence="3" type="ORF">MBRA1_003917</name>
</gene>
<evidence type="ECO:0000259" key="2">
    <source>
        <dbReference type="PROSITE" id="PS50802"/>
    </source>
</evidence>
<proteinExistence type="predicted"/>
<dbReference type="Gene3D" id="3.90.70.80">
    <property type="match status" value="1"/>
</dbReference>
<keyword evidence="4" id="KW-1185">Reference proteome</keyword>
<feature type="compositionally biased region" description="Acidic residues" evidence="1">
    <location>
        <begin position="279"/>
        <end position="298"/>
    </location>
</feature>
<protein>
    <submittedName>
        <fullName evidence="3">Ubiquitinyl hydrolase 1</fullName>
        <ecNumber evidence="3">3.4.19.12</ecNumber>
    </submittedName>
</protein>
<keyword evidence="3" id="KW-0378">Hydrolase</keyword>
<dbReference type="EC" id="3.4.19.12" evidence="3"/>
<dbReference type="InterPro" id="IPR038765">
    <property type="entry name" value="Papain-like_cys_pep_sf"/>
</dbReference>
<feature type="region of interest" description="Disordered" evidence="1">
    <location>
        <begin position="1"/>
        <end position="21"/>
    </location>
</feature>
<accession>A0AAF0DWS8</accession>
<evidence type="ECO:0000256" key="1">
    <source>
        <dbReference type="SAM" id="MobiDB-lite"/>
    </source>
</evidence>
<feature type="domain" description="OTU" evidence="2">
    <location>
        <begin position="35"/>
        <end position="217"/>
    </location>
</feature>
<sequence length="324" mass="35781">MARSGAAGARRRRPPAGDVTEDDARLRAQLHDMGLYAADTLGDGNCLFRALADQLYGDARHHARLRAATCDQLAAHPERYAAFVETEKPFDQYVAAMRTPGTYGGHLELAAFAHRFQKPIRIVQPDLVYVVACDDASRQARAARARRERARQAALEAAGAAPADAPTDARAARRAARRAKRGHAPTADDDARAPLETVGPLCIAYHNWEHYSSLRSLRGPHTGLPRLALPSDAEEHAQKEHEDEALVLRSVPGTSRAKVRRMLYEWEDWETVVEKLLEGDDDDDDEEEEEEAAADDDVPPPAARRRARRGARPPTPPAHRELAI</sequence>
<name>A0AAF0DWS8_9BASI</name>
<evidence type="ECO:0000313" key="3">
    <source>
        <dbReference type="EMBL" id="WFC97251.1"/>
    </source>
</evidence>
<feature type="compositionally biased region" description="Low complexity" evidence="1">
    <location>
        <begin position="153"/>
        <end position="169"/>
    </location>
</feature>
<feature type="compositionally biased region" description="Basic residues" evidence="1">
    <location>
        <begin position="172"/>
        <end position="183"/>
    </location>
</feature>
<dbReference type="PROSITE" id="PS50802">
    <property type="entry name" value="OTU"/>
    <property type="match status" value="1"/>
</dbReference>
<evidence type="ECO:0000313" key="4">
    <source>
        <dbReference type="Proteomes" id="UP001216638"/>
    </source>
</evidence>
<dbReference type="Pfam" id="PF02338">
    <property type="entry name" value="OTU"/>
    <property type="match status" value="1"/>
</dbReference>
<dbReference type="GO" id="GO:0004843">
    <property type="term" value="F:cysteine-type deubiquitinase activity"/>
    <property type="evidence" value="ECO:0007669"/>
    <property type="project" value="UniProtKB-EC"/>
</dbReference>
<dbReference type="CDD" id="cd22756">
    <property type="entry name" value="OTU_OTUD3-like"/>
    <property type="match status" value="1"/>
</dbReference>
<dbReference type="InterPro" id="IPR050704">
    <property type="entry name" value="Peptidase_C85-like"/>
</dbReference>
<dbReference type="PANTHER" id="PTHR12419:SF7">
    <property type="entry name" value="OTU DOMAIN-CONTAINING PROTEIN 3"/>
    <property type="match status" value="1"/>
</dbReference>
<dbReference type="SUPFAM" id="SSF54001">
    <property type="entry name" value="Cysteine proteinases"/>
    <property type="match status" value="1"/>
</dbReference>
<feature type="region of interest" description="Disordered" evidence="1">
    <location>
        <begin position="275"/>
        <end position="324"/>
    </location>
</feature>